<proteinExistence type="evidence at transcript level"/>
<dbReference type="PANTHER" id="PTHR43355:SF2">
    <property type="entry name" value="FLAVIN REDUCTASE (NADPH)"/>
    <property type="match status" value="1"/>
</dbReference>
<dbReference type="OrthoDB" id="419598at2759"/>
<accession>W8CCX8</accession>
<reference evidence="2" key="3">
    <citation type="submission" date="2020-11" db="EMBL/GenBank/DDBJ databases">
        <authorList>
            <person name="Whitehead M."/>
        </authorList>
    </citation>
    <scope>NUCLEOTIDE SEQUENCE</scope>
    <source>
        <strain evidence="2">EGII</strain>
    </source>
</reference>
<evidence type="ECO:0000313" key="3">
    <source>
        <dbReference type="EMBL" id="JAC03635.1"/>
    </source>
</evidence>
<dbReference type="GeneID" id="101455152"/>
<dbReference type="Pfam" id="PF13460">
    <property type="entry name" value="NAD_binding_10"/>
    <property type="match status" value="1"/>
</dbReference>
<feature type="domain" description="NAD(P)-binding" evidence="1">
    <location>
        <begin position="8"/>
        <end position="187"/>
    </location>
</feature>
<reference evidence="3" key="2">
    <citation type="journal article" date="2014" name="BMC Genomics">
        <title>A genomic perspective to assessing quality of mass-reared SIT flies used in Mediterranean fruit fly (Ceratitis capitata) eradication in California.</title>
        <authorList>
            <person name="Calla B."/>
            <person name="Hall B."/>
            <person name="Hou S."/>
            <person name="Geib S.M."/>
        </authorList>
    </citation>
    <scope>NUCLEOTIDE SEQUENCE</scope>
</reference>
<reference evidence="3" key="1">
    <citation type="submission" date="2013-07" db="EMBL/GenBank/DDBJ databases">
        <authorList>
            <person name="Geib S."/>
        </authorList>
    </citation>
    <scope>NUCLEOTIDE SEQUENCE</scope>
</reference>
<dbReference type="CDD" id="cd05244">
    <property type="entry name" value="BVR-B_like_SDR_a"/>
    <property type="match status" value="1"/>
</dbReference>
<dbReference type="InterPro" id="IPR016040">
    <property type="entry name" value="NAD(P)-bd_dom"/>
</dbReference>
<evidence type="ECO:0000259" key="1">
    <source>
        <dbReference type="Pfam" id="PF13460"/>
    </source>
</evidence>
<dbReference type="GO" id="GO:0042602">
    <property type="term" value="F:riboflavin reductase (NADPH) activity"/>
    <property type="evidence" value="ECO:0007669"/>
    <property type="project" value="TreeGrafter"/>
</dbReference>
<dbReference type="GO" id="GO:0004074">
    <property type="term" value="F:biliverdin reductase [NAD(P)H] activity"/>
    <property type="evidence" value="ECO:0007669"/>
    <property type="project" value="TreeGrafter"/>
</dbReference>
<dbReference type="InterPro" id="IPR051606">
    <property type="entry name" value="Polyketide_Oxido-like"/>
</dbReference>
<evidence type="ECO:0000313" key="2">
    <source>
        <dbReference type="EMBL" id="CAD6992897.1"/>
    </source>
</evidence>
<sequence length="203" mass="22476">MQRIAVIGGTGMTGECVVDYALKKGLKVRLLYRSETTLPERFKDKVDLVKGNVLNLDDCKNVIDGVDGVCIILGTRNKLEATTELSTGTQNLITAMKEKSIRRFSIVMSSFLFRPLNEVPGVFHKLNEEHKRMLDLTKASGLEYVAILPPHISDEPSTDYSVQHDDAPGRAISKYDLAKFVVDSLEQNEHIGKVCGVAKKVAQ</sequence>
<dbReference type="InterPro" id="IPR036291">
    <property type="entry name" value="NAD(P)-bd_dom_sf"/>
</dbReference>
<dbReference type="AlphaFoldDB" id="W8CCX8"/>
<dbReference type="Proteomes" id="UP000606786">
    <property type="component" value="Unassembled WGS sequence"/>
</dbReference>
<dbReference type="EMBL" id="CAJHJT010000001">
    <property type="protein sequence ID" value="CAD6992897.1"/>
    <property type="molecule type" value="Genomic_DNA"/>
</dbReference>
<keyword evidence="4" id="KW-1185">Reference proteome</keyword>
<dbReference type="SUPFAM" id="SSF51735">
    <property type="entry name" value="NAD(P)-binding Rossmann-fold domains"/>
    <property type="match status" value="1"/>
</dbReference>
<protein>
    <submittedName>
        <fullName evidence="2">(Mediterranean fruit fly) hypothetical protein</fullName>
    </submittedName>
    <submittedName>
        <fullName evidence="3">Flavin reductase (NADPH)</fullName>
    </submittedName>
</protein>
<name>W8CCX8_CERCA</name>
<dbReference type="KEGG" id="ccat:101455152"/>
<dbReference type="Gene3D" id="3.40.50.720">
    <property type="entry name" value="NAD(P)-binding Rossmann-like Domain"/>
    <property type="match status" value="1"/>
</dbReference>
<organism evidence="3">
    <name type="scientific">Ceratitis capitata</name>
    <name type="common">Mediterranean fruit fly</name>
    <name type="synonym">Tephritis capitata</name>
    <dbReference type="NCBI Taxonomy" id="7213"/>
    <lineage>
        <taxon>Eukaryota</taxon>
        <taxon>Metazoa</taxon>
        <taxon>Ecdysozoa</taxon>
        <taxon>Arthropoda</taxon>
        <taxon>Hexapoda</taxon>
        <taxon>Insecta</taxon>
        <taxon>Pterygota</taxon>
        <taxon>Neoptera</taxon>
        <taxon>Endopterygota</taxon>
        <taxon>Diptera</taxon>
        <taxon>Brachycera</taxon>
        <taxon>Muscomorpha</taxon>
        <taxon>Tephritoidea</taxon>
        <taxon>Tephritidae</taxon>
        <taxon>Ceratitis</taxon>
        <taxon>Ceratitis</taxon>
    </lineage>
</organism>
<evidence type="ECO:0000313" key="4">
    <source>
        <dbReference type="Proteomes" id="UP000606786"/>
    </source>
</evidence>
<dbReference type="PANTHER" id="PTHR43355">
    <property type="entry name" value="FLAVIN REDUCTASE (NADPH)"/>
    <property type="match status" value="1"/>
</dbReference>
<dbReference type="EMBL" id="GAMC01002921">
    <property type="protein sequence ID" value="JAC03635.1"/>
    <property type="molecule type" value="mRNA"/>
</dbReference>
<gene>
    <name evidence="3" type="primary">BLVRB</name>
    <name evidence="2" type="ORF">CCAP1982_LOCUS1732</name>
</gene>